<proteinExistence type="inferred from homology"/>
<dbReference type="InterPro" id="IPR051531">
    <property type="entry name" value="N-acetyltransferase"/>
</dbReference>
<name>A0A6H2DQQ1_9SPHN</name>
<evidence type="ECO:0000256" key="3">
    <source>
        <dbReference type="ARBA" id="ARBA00038502"/>
    </source>
</evidence>
<dbReference type="AlphaFoldDB" id="A0A6H2DQQ1"/>
<feature type="domain" description="N-acetyltransferase" evidence="4">
    <location>
        <begin position="11"/>
        <end position="165"/>
    </location>
</feature>
<dbReference type="GO" id="GO:0016747">
    <property type="term" value="F:acyltransferase activity, transferring groups other than amino-acyl groups"/>
    <property type="evidence" value="ECO:0007669"/>
    <property type="project" value="InterPro"/>
</dbReference>
<keyword evidence="1 5" id="KW-0808">Transferase</keyword>
<evidence type="ECO:0000259" key="4">
    <source>
        <dbReference type="PROSITE" id="PS51186"/>
    </source>
</evidence>
<dbReference type="InterPro" id="IPR016181">
    <property type="entry name" value="Acyl_CoA_acyltransferase"/>
</dbReference>
<evidence type="ECO:0000256" key="1">
    <source>
        <dbReference type="ARBA" id="ARBA00022679"/>
    </source>
</evidence>
<comment type="similarity">
    <text evidence="3">Belongs to the acetyltransferase family. RimJ subfamily.</text>
</comment>
<organism evidence="5 6">
    <name type="scientific">Parasphingorhabdus halotolerans</name>
    <dbReference type="NCBI Taxonomy" id="2725558"/>
    <lineage>
        <taxon>Bacteria</taxon>
        <taxon>Pseudomonadati</taxon>
        <taxon>Pseudomonadota</taxon>
        <taxon>Alphaproteobacteria</taxon>
        <taxon>Sphingomonadales</taxon>
        <taxon>Sphingomonadaceae</taxon>
        <taxon>Parasphingorhabdus</taxon>
    </lineage>
</organism>
<dbReference type="PANTHER" id="PTHR43792">
    <property type="entry name" value="GNAT FAMILY, PUTATIVE (AFU_ORTHOLOGUE AFUA_3G00765)-RELATED-RELATED"/>
    <property type="match status" value="1"/>
</dbReference>
<protein>
    <submittedName>
        <fullName evidence="5">GNAT family N-acetyltransferase</fullName>
    </submittedName>
</protein>
<gene>
    <name evidence="5" type="ORF">HF685_13000</name>
</gene>
<evidence type="ECO:0000313" key="5">
    <source>
        <dbReference type="EMBL" id="QJB70091.1"/>
    </source>
</evidence>
<dbReference type="KEGG" id="phao:HF685_13000"/>
<sequence>MQISSITTDRLVLRKPQLSDSEQLILLANDWEVAKYLARLPHPYGLEDADFFFTEVVEKEMTWALILDDKFIGTIGLVRHHDSSLELGYWIGRPYWGKGYVTEAARAVLQWAQTVLPDSRIVSGCFIGNDASYKILEKLGFVETGRSSRFALAQVKDLEHRDMMLRSEE</sequence>
<evidence type="ECO:0000256" key="2">
    <source>
        <dbReference type="ARBA" id="ARBA00023315"/>
    </source>
</evidence>
<dbReference type="Pfam" id="PF13302">
    <property type="entry name" value="Acetyltransf_3"/>
    <property type="match status" value="1"/>
</dbReference>
<dbReference type="Gene3D" id="3.40.630.30">
    <property type="match status" value="1"/>
</dbReference>
<dbReference type="Proteomes" id="UP000501600">
    <property type="component" value="Chromosome"/>
</dbReference>
<accession>A0A6H2DQQ1</accession>
<dbReference type="EMBL" id="CP051217">
    <property type="protein sequence ID" value="QJB70091.1"/>
    <property type="molecule type" value="Genomic_DNA"/>
</dbReference>
<reference evidence="5 6" key="1">
    <citation type="submission" date="2020-04" db="EMBL/GenBank/DDBJ databases">
        <title>Genome sequence for Sphingorhabdus sp. strain M1.</title>
        <authorList>
            <person name="Park S.-J."/>
        </authorList>
    </citation>
    <scope>NUCLEOTIDE SEQUENCE [LARGE SCALE GENOMIC DNA]</scope>
    <source>
        <strain evidence="5 6">JK6</strain>
    </source>
</reference>
<dbReference type="InterPro" id="IPR000182">
    <property type="entry name" value="GNAT_dom"/>
</dbReference>
<dbReference type="SUPFAM" id="SSF55729">
    <property type="entry name" value="Acyl-CoA N-acyltransferases (Nat)"/>
    <property type="match status" value="1"/>
</dbReference>
<dbReference type="PANTHER" id="PTHR43792:SF8">
    <property type="entry name" value="[RIBOSOMAL PROTEIN US5]-ALANINE N-ACETYLTRANSFERASE"/>
    <property type="match status" value="1"/>
</dbReference>
<keyword evidence="2" id="KW-0012">Acyltransferase</keyword>
<evidence type="ECO:0000313" key="6">
    <source>
        <dbReference type="Proteomes" id="UP000501600"/>
    </source>
</evidence>
<dbReference type="PROSITE" id="PS51186">
    <property type="entry name" value="GNAT"/>
    <property type="match status" value="1"/>
</dbReference>
<dbReference type="RefSeq" id="WP_168820359.1">
    <property type="nucleotide sequence ID" value="NZ_CP051217.1"/>
</dbReference>
<keyword evidence="6" id="KW-1185">Reference proteome</keyword>